<accession>A0A0E9NDP4</accession>
<dbReference type="PANTHER" id="PTHR36576">
    <property type="entry name" value="UPF0654 PROTEIN C11D3.01C-RELATED"/>
    <property type="match status" value="1"/>
</dbReference>
<dbReference type="Proteomes" id="UP000033140">
    <property type="component" value="Unassembled WGS sequence"/>
</dbReference>
<dbReference type="GO" id="GO:0005737">
    <property type="term" value="C:cytoplasm"/>
    <property type="evidence" value="ECO:0007669"/>
    <property type="project" value="TreeGrafter"/>
</dbReference>
<dbReference type="PANTHER" id="PTHR36576:SF1">
    <property type="entry name" value="UPF0654 PROTEIN C11D3.01C-RELATED"/>
    <property type="match status" value="1"/>
</dbReference>
<protein>
    <recommendedName>
        <fullName evidence="4">Conidiation protein 6</fullName>
    </recommendedName>
</protein>
<reference evidence="2 3" key="1">
    <citation type="journal article" date="2011" name="J. Gen. Appl. Microbiol.">
        <title>Draft genome sequencing of the enigmatic yeast Saitoella complicata.</title>
        <authorList>
            <person name="Nishida H."/>
            <person name="Hamamoto M."/>
            <person name="Sugiyama J."/>
        </authorList>
    </citation>
    <scope>NUCLEOTIDE SEQUENCE [LARGE SCALE GENOMIC DNA]</scope>
    <source>
        <strain evidence="2 3">NRRL Y-17804</strain>
    </source>
</reference>
<comment type="caution">
    <text evidence="2">The sequence shown here is derived from an EMBL/GenBank/DDBJ whole genome shotgun (WGS) entry which is preliminary data.</text>
</comment>
<dbReference type="EMBL" id="BACD03000011">
    <property type="protein sequence ID" value="GAO47918.1"/>
    <property type="molecule type" value="Genomic_DNA"/>
</dbReference>
<dbReference type="Pfam" id="PF10346">
    <property type="entry name" value="Con-6"/>
    <property type="match status" value="2"/>
</dbReference>
<feature type="compositionally biased region" description="Basic and acidic residues" evidence="1">
    <location>
        <begin position="98"/>
        <end position="113"/>
    </location>
</feature>
<reference evidence="2 3" key="3">
    <citation type="journal article" date="2015" name="Genome Announc.">
        <title>Draft Genome Sequence of the Archiascomycetous Yeast Saitoella complicata.</title>
        <authorList>
            <person name="Yamauchi K."/>
            <person name="Kondo S."/>
            <person name="Hamamoto M."/>
            <person name="Takahashi Y."/>
            <person name="Ogura Y."/>
            <person name="Hayashi T."/>
            <person name="Nishida H."/>
        </authorList>
    </citation>
    <scope>NUCLEOTIDE SEQUENCE [LARGE SCALE GENOMIC DNA]</scope>
    <source>
        <strain evidence="2 3">NRRL Y-17804</strain>
    </source>
</reference>
<sequence length="113" mass="12043">MEDDVKGSKRGIKYKPNTSTTTTTTIKMANPGNVAGGYKATLNNPNVSDEAKQHAQEMLDSGDFESAPSSSKHDDSMKNTGNVIGGYKATLNNPNVSDEAKEHAQEKLDELGA</sequence>
<dbReference type="AlphaFoldDB" id="A0A0E9NDP4"/>
<proteinExistence type="predicted"/>
<dbReference type="InterPro" id="IPR018824">
    <property type="entry name" value="Conidiation-specific_6"/>
</dbReference>
<evidence type="ECO:0000313" key="3">
    <source>
        <dbReference type="Proteomes" id="UP000033140"/>
    </source>
</evidence>
<organism evidence="2 3">
    <name type="scientific">Saitoella complicata (strain BCRC 22490 / CBS 7301 / JCM 7358 / NBRC 10748 / NRRL Y-17804)</name>
    <dbReference type="NCBI Taxonomy" id="698492"/>
    <lineage>
        <taxon>Eukaryota</taxon>
        <taxon>Fungi</taxon>
        <taxon>Dikarya</taxon>
        <taxon>Ascomycota</taxon>
        <taxon>Taphrinomycotina</taxon>
        <taxon>Taphrinomycotina incertae sedis</taxon>
        <taxon>Saitoella</taxon>
    </lineage>
</organism>
<dbReference type="OMA" id="NEMRGYK"/>
<keyword evidence="3" id="KW-1185">Reference proteome</keyword>
<reference evidence="2 3" key="2">
    <citation type="journal article" date="2014" name="J. Gen. Appl. Microbiol.">
        <title>The early diverging ascomycetous budding yeast Saitoella complicata has three histone deacetylases belonging to the Clr6, Hos2, and Rpd3 lineages.</title>
        <authorList>
            <person name="Nishida H."/>
            <person name="Matsumoto T."/>
            <person name="Kondo S."/>
            <person name="Hamamoto M."/>
            <person name="Yoshikawa H."/>
        </authorList>
    </citation>
    <scope>NUCLEOTIDE SEQUENCE [LARGE SCALE GENOMIC DNA]</scope>
    <source>
        <strain evidence="2 3">NRRL Y-17804</strain>
    </source>
</reference>
<feature type="region of interest" description="Disordered" evidence="1">
    <location>
        <begin position="1"/>
        <end position="113"/>
    </location>
</feature>
<name>A0A0E9NDP4_SAICN</name>
<evidence type="ECO:0000313" key="2">
    <source>
        <dbReference type="EMBL" id="GAO47918.1"/>
    </source>
</evidence>
<evidence type="ECO:0008006" key="4">
    <source>
        <dbReference type="Google" id="ProtNLM"/>
    </source>
</evidence>
<evidence type="ECO:0000256" key="1">
    <source>
        <dbReference type="SAM" id="MobiDB-lite"/>
    </source>
</evidence>
<dbReference type="InterPro" id="IPR052670">
    <property type="entry name" value="UPF0654_domain"/>
</dbReference>
<gene>
    <name evidence="2" type="ORF">G7K_2114-t1</name>
</gene>